<keyword evidence="2" id="KW-1185">Reference proteome</keyword>
<name>A0A183U4G9_TOXCA</name>
<sequence>LNAFKGCAEFTSFRDYTLELESGRNLMVCQRVMPVCKSASFVLNEGRCLLRDQNSLSKADLFREHLNKNESYFENGCEQFFPVPEQVQSEAQMVRILLKSVLRSIRIQPQVSDESSDLSSS</sequence>
<dbReference type="InterPro" id="IPR003609">
    <property type="entry name" value="Pan_app"/>
</dbReference>
<reference evidence="3" key="1">
    <citation type="submission" date="2016-06" db="UniProtKB">
        <authorList>
            <consortium name="WormBaseParasite"/>
        </authorList>
    </citation>
    <scope>IDENTIFICATION</scope>
</reference>
<dbReference type="WBParaSite" id="TCNE_0000338901-mRNA-1">
    <property type="protein sequence ID" value="TCNE_0000338901-mRNA-1"/>
    <property type="gene ID" value="TCNE_0000338901"/>
</dbReference>
<feature type="domain" description="Apple" evidence="1">
    <location>
        <begin position="29"/>
        <end position="77"/>
    </location>
</feature>
<dbReference type="Proteomes" id="UP000050794">
    <property type="component" value="Unassembled WGS sequence"/>
</dbReference>
<organism evidence="2 3">
    <name type="scientific">Toxocara canis</name>
    <name type="common">Canine roundworm</name>
    <dbReference type="NCBI Taxonomy" id="6265"/>
    <lineage>
        <taxon>Eukaryota</taxon>
        <taxon>Metazoa</taxon>
        <taxon>Ecdysozoa</taxon>
        <taxon>Nematoda</taxon>
        <taxon>Chromadorea</taxon>
        <taxon>Rhabditida</taxon>
        <taxon>Spirurina</taxon>
        <taxon>Ascaridomorpha</taxon>
        <taxon>Ascaridoidea</taxon>
        <taxon>Toxocaridae</taxon>
        <taxon>Toxocara</taxon>
    </lineage>
</organism>
<evidence type="ECO:0000259" key="1">
    <source>
        <dbReference type="Pfam" id="PF00024"/>
    </source>
</evidence>
<protein>
    <submittedName>
        <fullName evidence="3">Apple domain-containing protein</fullName>
    </submittedName>
</protein>
<evidence type="ECO:0000313" key="2">
    <source>
        <dbReference type="Proteomes" id="UP000050794"/>
    </source>
</evidence>
<dbReference type="Pfam" id="PF00024">
    <property type="entry name" value="PAN_1"/>
    <property type="match status" value="1"/>
</dbReference>
<proteinExistence type="predicted"/>
<evidence type="ECO:0000313" key="3">
    <source>
        <dbReference type="WBParaSite" id="TCNE_0000338901-mRNA-1"/>
    </source>
</evidence>
<accession>A0A183U4G9</accession>
<dbReference type="AlphaFoldDB" id="A0A183U4G9"/>